<evidence type="ECO:0000259" key="1">
    <source>
        <dbReference type="Pfam" id="PF01968"/>
    </source>
</evidence>
<dbReference type="SUPFAM" id="SSF160991">
    <property type="entry name" value="CV3147-like"/>
    <property type="match status" value="1"/>
</dbReference>
<dbReference type="AlphaFoldDB" id="A0A3M2SDP0"/>
<reference evidence="5 6" key="1">
    <citation type="submission" date="2017-06" db="EMBL/GenBank/DDBJ databases">
        <title>Comparative genomic analysis of Ambrosia Fusariam Clade fungi.</title>
        <authorList>
            <person name="Stajich J.E."/>
            <person name="Carrillo J."/>
            <person name="Kijimoto T."/>
            <person name="Eskalen A."/>
            <person name="O'Donnell K."/>
            <person name="Kasson M."/>
        </authorList>
    </citation>
    <scope>NUCLEOTIDE SEQUENCE [LARGE SCALE GENOMIC DNA]</scope>
    <source>
        <strain evidence="5">UCR3666</strain>
    </source>
</reference>
<evidence type="ECO:0000313" key="5">
    <source>
        <dbReference type="EMBL" id="RMJ15687.1"/>
    </source>
</evidence>
<dbReference type="Pfam" id="PF05378">
    <property type="entry name" value="Hydant_A_N"/>
    <property type="match status" value="1"/>
</dbReference>
<organism evidence="5 6">
    <name type="scientific">Fusarium kuroshium</name>
    <dbReference type="NCBI Taxonomy" id="2010991"/>
    <lineage>
        <taxon>Eukaryota</taxon>
        <taxon>Fungi</taxon>
        <taxon>Dikarya</taxon>
        <taxon>Ascomycota</taxon>
        <taxon>Pezizomycotina</taxon>
        <taxon>Sordariomycetes</taxon>
        <taxon>Hypocreomycetidae</taxon>
        <taxon>Hypocreales</taxon>
        <taxon>Nectriaceae</taxon>
        <taxon>Fusarium</taxon>
        <taxon>Fusarium solani species complex</taxon>
    </lineage>
</organism>
<dbReference type="Pfam" id="PF06032">
    <property type="entry name" value="S-Me-THD_N"/>
    <property type="match status" value="1"/>
</dbReference>
<protein>
    <recommendedName>
        <fullName evidence="7">Hydantoinase</fullName>
    </recommendedName>
</protein>
<keyword evidence="6" id="KW-1185">Reference proteome</keyword>
<dbReference type="STRING" id="2010991.A0A3M2SDP0"/>
<feature type="domain" description="S-Me-THD N-terminal" evidence="3">
    <location>
        <begin position="602"/>
        <end position="758"/>
    </location>
</feature>
<dbReference type="Gene3D" id="2.40.390.10">
    <property type="entry name" value="CV3147-like"/>
    <property type="match status" value="1"/>
</dbReference>
<dbReference type="Gene3D" id="3.40.1610.10">
    <property type="entry name" value="CV3147-like domain"/>
    <property type="match status" value="1"/>
</dbReference>
<proteinExistence type="predicted"/>
<dbReference type="EMBL" id="NKUJ01000060">
    <property type="protein sequence ID" value="RMJ15687.1"/>
    <property type="molecule type" value="Genomic_DNA"/>
</dbReference>
<accession>A0A3M2SDP0</accession>
<feature type="domain" description="Hydantoinase/oxoprolinase N-terminal" evidence="2">
    <location>
        <begin position="5"/>
        <end position="186"/>
    </location>
</feature>
<dbReference type="InterPro" id="IPR045079">
    <property type="entry name" value="Oxoprolinase-like"/>
</dbReference>
<dbReference type="PANTHER" id="PTHR11365">
    <property type="entry name" value="5-OXOPROLINASE RELATED"/>
    <property type="match status" value="1"/>
</dbReference>
<dbReference type="InterPro" id="IPR024071">
    <property type="entry name" value="S-Me-THD_C_sf"/>
</dbReference>
<dbReference type="Proteomes" id="UP000277212">
    <property type="component" value="Unassembled WGS sequence"/>
</dbReference>
<dbReference type="InterPro" id="IPR002821">
    <property type="entry name" value="Hydantoinase_A"/>
</dbReference>
<dbReference type="Pfam" id="PF01968">
    <property type="entry name" value="Hydantoinase_A"/>
    <property type="match status" value="1"/>
</dbReference>
<dbReference type="GO" id="GO:0016787">
    <property type="term" value="F:hydrolase activity"/>
    <property type="evidence" value="ECO:0007669"/>
    <property type="project" value="InterPro"/>
</dbReference>
<dbReference type="PANTHER" id="PTHR11365:SF10">
    <property type="entry name" value="HYDANTOINASE_OXOPROLINASE"/>
    <property type="match status" value="1"/>
</dbReference>
<dbReference type="InterPro" id="IPR008040">
    <property type="entry name" value="Hydant_A_N"/>
</dbReference>
<evidence type="ECO:0000313" key="6">
    <source>
        <dbReference type="Proteomes" id="UP000277212"/>
    </source>
</evidence>
<feature type="domain" description="Hydantoinase A/oxoprolinase" evidence="1">
    <location>
        <begin position="207"/>
        <end position="382"/>
    </location>
</feature>
<name>A0A3M2SDP0_9HYPO</name>
<comment type="caution">
    <text evidence="5">The sequence shown here is derived from an EMBL/GenBank/DDBJ whole genome shotgun (WGS) entry which is preliminary data.</text>
</comment>
<evidence type="ECO:0000259" key="3">
    <source>
        <dbReference type="Pfam" id="PF06032"/>
    </source>
</evidence>
<sequence>MPIIIGVDVGGTNTDAVAIDLVLSEKRPIDSILGSAKIPTTSDTSHAINEALKEVINGLSQKARDDIIAVNIGTTHFINAVVEKDARRLAKIAVLRLSGPYGREMPPFAGLPDDLREIVEGYSKSLPGGLEIDGRAITPLDEDEVKKAAEEIQKAGIKDIAIVGVYSPIDSELRQEDRVTEILRSVLGEDINITLSHDVAGIGFIERENATILNATILPFARKTIRQFQSSIRDLNISALLFLTKNDGTRISAEDASALPVSTFLSGPTNSLTGAVFLANIQDRLDQGPLVLDIGGTTSDVCAVEPSGLPRPAAAFSHLAGVRTNFAVSDLRNIGVGGGSVVQLSDSGEVTVGPRSVGKDLTRQARVFGGSTLTTTDILVASGLEGIGDKSLVSDIPPSIVDQVKDKINLLLSTVLDEMKTTEAEVPVILVGGGSILCSDKLQGVSDIIRPPFAQVANAVGAAMARVSGVSDAIVHVSDEKSEEEAVRRVQEQAISQARQNGADNPEVVEETILPVPYVSTRSLHINVRAVGKLSTTGFKPSQKRPLPLVQDIEQDSGNTAEASATTTKPPLSVEDKPASSIFTASYRPKIVDSRWTLSQIDLDLIAEGCAILGCGGGGDVYASHLSVKKLFASGGSVEVISPQDLPDAGFIPAVAVMGSPSTFSERLPSGEELKNSVNAVLKSQGLGLDDLTAVMSLEIGGSNGMRGIQAALWTGKPLIDGDLMGRAYPNLWQVTPNNAGISLAPAAASDGKGNTVVQVQASSNRDIEDVLRAVCVQMGQAAGISLGALTGQQVKQVAVQSSISLAWRLGRAVQLARTDKRDIVDSILATHPGRKILTGKITSVTRHVRGAFTEGSAKIVPFDTEAPAENEIRVTFQNENIHAFRVKDQVTLASVPDLICLLDAEDGRALGTQDYRYGLRVHVVVLVGNSQWTEGEGLRNGGPAAFGLDTDYVPIAKAKAASSVIEHYSD</sequence>
<dbReference type="InterPro" id="IPR043129">
    <property type="entry name" value="ATPase_NBD"/>
</dbReference>
<dbReference type="InterPro" id="IPR010318">
    <property type="entry name" value="S-Me-THD_N"/>
</dbReference>
<dbReference type="InterPro" id="IPR048350">
    <property type="entry name" value="S-Me-THD-like_C"/>
</dbReference>
<dbReference type="Gene3D" id="3.30.420.40">
    <property type="match status" value="1"/>
</dbReference>
<dbReference type="SUPFAM" id="SSF53067">
    <property type="entry name" value="Actin-like ATPase domain"/>
    <property type="match status" value="2"/>
</dbReference>
<evidence type="ECO:0000259" key="2">
    <source>
        <dbReference type="Pfam" id="PF05378"/>
    </source>
</evidence>
<feature type="domain" description="S-Me-THD-like C-terminal" evidence="4">
    <location>
        <begin position="764"/>
        <end position="956"/>
    </location>
</feature>
<evidence type="ECO:0000259" key="4">
    <source>
        <dbReference type="Pfam" id="PF20906"/>
    </source>
</evidence>
<gene>
    <name evidence="5" type="ORF">CDV36_004624</name>
</gene>
<dbReference type="FunFam" id="3.40.1610.10:FF:000001">
    <property type="entry name" value="Hydantoinase, putative"/>
    <property type="match status" value="1"/>
</dbReference>
<evidence type="ECO:0008006" key="7">
    <source>
        <dbReference type="Google" id="ProtNLM"/>
    </source>
</evidence>
<dbReference type="OrthoDB" id="5404895at2759"/>
<dbReference type="InterPro" id="IPR027479">
    <property type="entry name" value="S-Me-THD_N_sf"/>
</dbReference>
<dbReference type="Pfam" id="PF20906">
    <property type="entry name" value="S-Me-THD_C"/>
    <property type="match status" value="1"/>
</dbReference>